<accession>A0A087UHG0</accession>
<reference evidence="2 3" key="1">
    <citation type="submission" date="2013-11" db="EMBL/GenBank/DDBJ databases">
        <title>Genome sequencing of Stegodyphus mimosarum.</title>
        <authorList>
            <person name="Bechsgaard J."/>
        </authorList>
    </citation>
    <scope>NUCLEOTIDE SEQUENCE [LARGE SCALE GENOMIC DNA]</scope>
</reference>
<name>A0A087UHG0_STEMI</name>
<dbReference type="EMBL" id="KK119800">
    <property type="protein sequence ID" value="KFM76799.1"/>
    <property type="molecule type" value="Genomic_DNA"/>
</dbReference>
<dbReference type="Proteomes" id="UP000054359">
    <property type="component" value="Unassembled WGS sequence"/>
</dbReference>
<dbReference type="SUPFAM" id="SSF53098">
    <property type="entry name" value="Ribonuclease H-like"/>
    <property type="match status" value="1"/>
</dbReference>
<dbReference type="InterPro" id="IPR012337">
    <property type="entry name" value="RNaseH-like_sf"/>
</dbReference>
<dbReference type="InterPro" id="IPR008906">
    <property type="entry name" value="HATC_C_dom"/>
</dbReference>
<sequence>MVADASSTYPELSVLAEKYLSAMATSGPSERTFSKSGQIQSENRCSIQMKRMEKVLFLNMNKRFLR</sequence>
<organism evidence="2 3">
    <name type="scientific">Stegodyphus mimosarum</name>
    <name type="common">African social velvet spider</name>
    <dbReference type="NCBI Taxonomy" id="407821"/>
    <lineage>
        <taxon>Eukaryota</taxon>
        <taxon>Metazoa</taxon>
        <taxon>Ecdysozoa</taxon>
        <taxon>Arthropoda</taxon>
        <taxon>Chelicerata</taxon>
        <taxon>Arachnida</taxon>
        <taxon>Araneae</taxon>
        <taxon>Araneomorphae</taxon>
        <taxon>Entelegynae</taxon>
        <taxon>Eresoidea</taxon>
        <taxon>Eresidae</taxon>
        <taxon>Stegodyphus</taxon>
    </lineage>
</organism>
<gene>
    <name evidence="2" type="ORF">X975_12315</name>
</gene>
<keyword evidence="3" id="KW-1185">Reference proteome</keyword>
<proteinExistence type="predicted"/>
<evidence type="ECO:0000313" key="2">
    <source>
        <dbReference type="EMBL" id="KFM76799.1"/>
    </source>
</evidence>
<dbReference type="OrthoDB" id="3062869at2759"/>
<evidence type="ECO:0000313" key="3">
    <source>
        <dbReference type="Proteomes" id="UP000054359"/>
    </source>
</evidence>
<dbReference type="PANTHER" id="PTHR47611:SF3">
    <property type="entry name" value="HAT C-TERMINAL DIMERISATION DOMAIN-CONTAINING PROTEIN"/>
    <property type="match status" value="1"/>
</dbReference>
<evidence type="ECO:0000259" key="1">
    <source>
        <dbReference type="Pfam" id="PF05699"/>
    </source>
</evidence>
<protein>
    <recommendedName>
        <fullName evidence="1">HAT C-terminal dimerisation domain-containing protein</fullName>
    </recommendedName>
</protein>
<feature type="domain" description="HAT C-terminal dimerisation" evidence="1">
    <location>
        <begin position="5"/>
        <end position="59"/>
    </location>
</feature>
<feature type="non-terminal residue" evidence="2">
    <location>
        <position position="66"/>
    </location>
</feature>
<dbReference type="AlphaFoldDB" id="A0A087UHG0"/>
<dbReference type="PANTHER" id="PTHR47611">
    <property type="entry name" value="HAT DIMERISATION DOMAIN, C-TERMINAL"/>
    <property type="match status" value="1"/>
</dbReference>
<dbReference type="Pfam" id="PF05699">
    <property type="entry name" value="Dimer_Tnp_hAT"/>
    <property type="match status" value="1"/>
</dbReference>
<dbReference type="GO" id="GO:0046983">
    <property type="term" value="F:protein dimerization activity"/>
    <property type="evidence" value="ECO:0007669"/>
    <property type="project" value="InterPro"/>
</dbReference>